<feature type="compositionally biased region" description="Low complexity" evidence="1">
    <location>
        <begin position="37"/>
        <end position="57"/>
    </location>
</feature>
<evidence type="ECO:0000313" key="3">
    <source>
        <dbReference type="Proteomes" id="UP001345691"/>
    </source>
</evidence>
<gene>
    <name evidence="2" type="ORF">LTR69_006649</name>
</gene>
<protein>
    <submittedName>
        <fullName evidence="2">Uncharacterized protein</fullName>
    </submittedName>
</protein>
<proteinExistence type="predicted"/>
<keyword evidence="3" id="KW-1185">Reference proteome</keyword>
<dbReference type="EMBL" id="JAVRRF010000014">
    <property type="protein sequence ID" value="KAK5058245.1"/>
    <property type="molecule type" value="Genomic_DNA"/>
</dbReference>
<evidence type="ECO:0000313" key="2">
    <source>
        <dbReference type="EMBL" id="KAK5058245.1"/>
    </source>
</evidence>
<name>A0ABR0J820_9EURO</name>
<dbReference type="Proteomes" id="UP001345691">
    <property type="component" value="Unassembled WGS sequence"/>
</dbReference>
<organism evidence="2 3">
    <name type="scientific">Exophiala sideris</name>
    <dbReference type="NCBI Taxonomy" id="1016849"/>
    <lineage>
        <taxon>Eukaryota</taxon>
        <taxon>Fungi</taxon>
        <taxon>Dikarya</taxon>
        <taxon>Ascomycota</taxon>
        <taxon>Pezizomycotina</taxon>
        <taxon>Eurotiomycetes</taxon>
        <taxon>Chaetothyriomycetidae</taxon>
        <taxon>Chaetothyriales</taxon>
        <taxon>Herpotrichiellaceae</taxon>
        <taxon>Exophiala</taxon>
    </lineage>
</organism>
<comment type="caution">
    <text evidence="2">The sequence shown here is derived from an EMBL/GenBank/DDBJ whole genome shotgun (WGS) entry which is preliminary data.</text>
</comment>
<accession>A0ABR0J820</accession>
<sequence length="219" mass="24366">MSSGHDFFNHMRSKLRQSRSSYGPVRSSGDMPAQMLGTPMPGSTRPRTTSPAPTTRPKLWVDTSGTMYTNTSQTYRRRPAQSIHTPWPTKHVAPKPNTQPYDRQKNISVEIAVALPPEYLDPPPPYFLPPQPKVNKNYATKAQAHDEMPAIRQYDPRHYVAYGSSTTMKHPISNTSKALVEAPAVAPPQAPTPISPINTVDLEYLALSDRIAMSRLTAF</sequence>
<feature type="region of interest" description="Disordered" evidence="1">
    <location>
        <begin position="1"/>
        <end position="62"/>
    </location>
</feature>
<feature type="region of interest" description="Disordered" evidence="1">
    <location>
        <begin position="74"/>
        <end position="101"/>
    </location>
</feature>
<reference evidence="2 3" key="1">
    <citation type="submission" date="2023-08" db="EMBL/GenBank/DDBJ databases">
        <title>Black Yeasts Isolated from many extreme environments.</title>
        <authorList>
            <person name="Coleine C."/>
            <person name="Stajich J.E."/>
            <person name="Selbmann L."/>
        </authorList>
    </citation>
    <scope>NUCLEOTIDE SEQUENCE [LARGE SCALE GENOMIC DNA]</scope>
    <source>
        <strain evidence="2 3">CCFEE 6328</strain>
    </source>
</reference>
<evidence type="ECO:0000256" key="1">
    <source>
        <dbReference type="SAM" id="MobiDB-lite"/>
    </source>
</evidence>